<comment type="caution">
    <text evidence="2">The sequence shown here is derived from an EMBL/GenBank/DDBJ whole genome shotgun (WGS) entry which is preliminary data.</text>
</comment>
<dbReference type="OrthoDB" id="9814204at2"/>
<dbReference type="InterPro" id="IPR050789">
    <property type="entry name" value="Diverse_Enzym_Activities"/>
</dbReference>
<dbReference type="InterPro" id="IPR001466">
    <property type="entry name" value="Beta-lactam-related"/>
</dbReference>
<dbReference type="Pfam" id="PF00144">
    <property type="entry name" value="Beta-lactamase"/>
    <property type="match status" value="1"/>
</dbReference>
<protein>
    <recommendedName>
        <fullName evidence="1">Beta-lactamase-related domain-containing protein</fullName>
    </recommendedName>
</protein>
<dbReference type="InterPro" id="IPR012338">
    <property type="entry name" value="Beta-lactam/transpept-like"/>
</dbReference>
<keyword evidence="3" id="KW-1185">Reference proteome</keyword>
<sequence>MSKASSVTHMGTLGLFTGIPQYENFCRLKDMMNSREMAAAKRPHQFREGVRMVLPAEYEFEGRRRRLANLIEDTHTSALFVLQDGEVRFERYWLTGGRDVHWISFSVAKSFVSALVGIAISEGFISSIEEPITAYLPILVGSGYEDVRIKDVMQMSSGARWNEDYSDPTSEIFKMRAALLPGGSLDEFLKSVVGDTKPGTMCRYASADTQALGLLITETTGCSLSEYMQKKLCEPLGMESPGYWLLDGRGREMAYAGLNLTARDFAKIGELYRNKGVWEERQVVPAEWVAASTKADAPHLAPGRPVVGDHTMPMGYGYQWWLPDGDEGEFSGIGIYNQFVYVDPSRRVVIVKLSANPLFGTSGGEKTQRDVENIEALRAIARSLDRQ</sequence>
<evidence type="ECO:0000313" key="3">
    <source>
        <dbReference type="Proteomes" id="UP000253529"/>
    </source>
</evidence>
<dbReference type="Gene3D" id="3.40.710.10">
    <property type="entry name" value="DD-peptidase/beta-lactamase superfamily"/>
    <property type="match status" value="1"/>
</dbReference>
<evidence type="ECO:0000313" key="2">
    <source>
        <dbReference type="EMBL" id="RBP09895.1"/>
    </source>
</evidence>
<feature type="domain" description="Beta-lactamase-related" evidence="1">
    <location>
        <begin position="75"/>
        <end position="355"/>
    </location>
</feature>
<evidence type="ECO:0000259" key="1">
    <source>
        <dbReference type="Pfam" id="PF00144"/>
    </source>
</evidence>
<proteinExistence type="predicted"/>
<dbReference type="RefSeq" id="WP_113890636.1">
    <property type="nucleotide sequence ID" value="NZ_QNRK01000020.1"/>
</dbReference>
<organism evidence="2 3">
    <name type="scientific">Roseiarcus fermentans</name>
    <dbReference type="NCBI Taxonomy" id="1473586"/>
    <lineage>
        <taxon>Bacteria</taxon>
        <taxon>Pseudomonadati</taxon>
        <taxon>Pseudomonadota</taxon>
        <taxon>Alphaproteobacteria</taxon>
        <taxon>Hyphomicrobiales</taxon>
        <taxon>Roseiarcaceae</taxon>
        <taxon>Roseiarcus</taxon>
    </lineage>
</organism>
<reference evidence="2 3" key="1">
    <citation type="submission" date="2018-06" db="EMBL/GenBank/DDBJ databases">
        <title>Genomic Encyclopedia of Type Strains, Phase IV (KMG-IV): sequencing the most valuable type-strain genomes for metagenomic binning, comparative biology and taxonomic classification.</title>
        <authorList>
            <person name="Goeker M."/>
        </authorList>
    </citation>
    <scope>NUCLEOTIDE SEQUENCE [LARGE SCALE GENOMIC DNA]</scope>
    <source>
        <strain evidence="2 3">DSM 24875</strain>
    </source>
</reference>
<gene>
    <name evidence="2" type="ORF">DFR50_12095</name>
</gene>
<name>A0A366F860_9HYPH</name>
<dbReference type="EMBL" id="QNRK01000020">
    <property type="protein sequence ID" value="RBP09895.1"/>
    <property type="molecule type" value="Genomic_DNA"/>
</dbReference>
<dbReference type="PANTHER" id="PTHR43283">
    <property type="entry name" value="BETA-LACTAMASE-RELATED"/>
    <property type="match status" value="1"/>
</dbReference>
<dbReference type="AlphaFoldDB" id="A0A366F860"/>
<dbReference type="PANTHER" id="PTHR43283:SF14">
    <property type="entry name" value="BLL8153 PROTEIN"/>
    <property type="match status" value="1"/>
</dbReference>
<accession>A0A366F860</accession>
<dbReference type="Proteomes" id="UP000253529">
    <property type="component" value="Unassembled WGS sequence"/>
</dbReference>
<dbReference type="SUPFAM" id="SSF56601">
    <property type="entry name" value="beta-lactamase/transpeptidase-like"/>
    <property type="match status" value="1"/>
</dbReference>